<sequence length="134" mass="15423">MNFSLSSRRQASNTQKPSIQSLEMRIPPDLLECKDCPVKDEVLEVTEQHKDNAAKTLKKFNSEGNYTKYFNVEKVEKILKMHVGFCKTRIISDPDEADGTETNCEIYHPWGCTHLLKCLWLYPHAGYRTSLSPD</sequence>
<evidence type="ECO:0000256" key="1">
    <source>
        <dbReference type="ARBA" id="ARBA00004613"/>
    </source>
</evidence>
<dbReference type="InterPro" id="IPR050735">
    <property type="entry name" value="Kininogen_Fetuin_HRG"/>
</dbReference>
<evidence type="ECO:0000256" key="2">
    <source>
        <dbReference type="ARBA" id="ARBA00022525"/>
    </source>
</evidence>
<reference evidence="6 7" key="1">
    <citation type="submission" date="2024-06" db="EMBL/GenBank/DDBJ databases">
        <title>The draft genome of Grus japonensis, version 3.</title>
        <authorList>
            <person name="Nabeshima K."/>
            <person name="Suzuki S."/>
            <person name="Onuma M."/>
        </authorList>
    </citation>
    <scope>NUCLEOTIDE SEQUENCE [LARGE SCALE GENOMIC DNA]</scope>
    <source>
        <strain evidence="6 7">451A</strain>
    </source>
</reference>
<accession>A0ABC9X7T1</accession>
<dbReference type="GO" id="GO:0005576">
    <property type="term" value="C:extracellular region"/>
    <property type="evidence" value="ECO:0007669"/>
    <property type="project" value="UniProtKB-SubCell"/>
</dbReference>
<keyword evidence="2" id="KW-0964">Secreted</keyword>
<keyword evidence="7" id="KW-1185">Reference proteome</keyword>
<dbReference type="Gene3D" id="3.10.450.10">
    <property type="match status" value="1"/>
</dbReference>
<evidence type="ECO:0000313" key="7">
    <source>
        <dbReference type="Proteomes" id="UP001623348"/>
    </source>
</evidence>
<organism evidence="6 7">
    <name type="scientific">Grus japonensis</name>
    <name type="common">Japanese crane</name>
    <name type="synonym">Red-crowned crane</name>
    <dbReference type="NCBI Taxonomy" id="30415"/>
    <lineage>
        <taxon>Eukaryota</taxon>
        <taxon>Metazoa</taxon>
        <taxon>Chordata</taxon>
        <taxon>Craniata</taxon>
        <taxon>Vertebrata</taxon>
        <taxon>Euteleostomi</taxon>
        <taxon>Archelosauria</taxon>
        <taxon>Archosauria</taxon>
        <taxon>Dinosauria</taxon>
        <taxon>Saurischia</taxon>
        <taxon>Theropoda</taxon>
        <taxon>Coelurosauria</taxon>
        <taxon>Aves</taxon>
        <taxon>Neognathae</taxon>
        <taxon>Neoaves</taxon>
        <taxon>Gruiformes</taxon>
        <taxon>Gruidae</taxon>
        <taxon>Grus</taxon>
    </lineage>
</organism>
<feature type="region of interest" description="Disordered" evidence="5">
    <location>
        <begin position="1"/>
        <end position="21"/>
    </location>
</feature>
<evidence type="ECO:0000313" key="6">
    <source>
        <dbReference type="EMBL" id="GAB0193679.1"/>
    </source>
</evidence>
<gene>
    <name evidence="6" type="ORF">GRJ2_001833200</name>
</gene>
<evidence type="ECO:0000256" key="3">
    <source>
        <dbReference type="ARBA" id="ARBA00022737"/>
    </source>
</evidence>
<dbReference type="EMBL" id="BAAFJT010000009">
    <property type="protein sequence ID" value="GAB0193679.1"/>
    <property type="molecule type" value="Genomic_DNA"/>
</dbReference>
<dbReference type="Proteomes" id="UP001623348">
    <property type="component" value="Unassembled WGS sequence"/>
</dbReference>
<proteinExistence type="predicted"/>
<dbReference type="AlphaFoldDB" id="A0ABC9X7T1"/>
<name>A0ABC9X7T1_GRUJA</name>
<keyword evidence="3" id="KW-0677">Repeat</keyword>
<comment type="subcellular location">
    <subcellularLocation>
        <location evidence="1">Secreted</location>
    </subcellularLocation>
</comment>
<protein>
    <submittedName>
        <fullName evidence="6">Histidine-rich glycoprotein</fullName>
    </submittedName>
</protein>
<evidence type="ECO:0000256" key="4">
    <source>
        <dbReference type="ARBA" id="ARBA00023157"/>
    </source>
</evidence>
<dbReference type="PANTHER" id="PTHR13814:SF3">
    <property type="entry name" value="HISTIDINE-RICH GLYCOPROTEIN"/>
    <property type="match status" value="1"/>
</dbReference>
<keyword evidence="4" id="KW-1015">Disulfide bond</keyword>
<evidence type="ECO:0000256" key="5">
    <source>
        <dbReference type="SAM" id="MobiDB-lite"/>
    </source>
</evidence>
<dbReference type="PANTHER" id="PTHR13814">
    <property type="entry name" value="FETUIN"/>
    <property type="match status" value="1"/>
</dbReference>
<comment type="caution">
    <text evidence="6">The sequence shown here is derived from an EMBL/GenBank/DDBJ whole genome shotgun (WGS) entry which is preliminary data.</text>
</comment>